<comment type="caution">
    <text evidence="1">The sequence shown here is derived from an EMBL/GenBank/DDBJ whole genome shotgun (WGS) entry which is preliminary data.</text>
</comment>
<reference evidence="1" key="1">
    <citation type="submission" date="2021-02" db="EMBL/GenBank/DDBJ databases">
        <authorList>
            <consortium name="DOE Joint Genome Institute"/>
            <person name="Ahrendt S."/>
            <person name="Looney B.P."/>
            <person name="Miyauchi S."/>
            <person name="Morin E."/>
            <person name="Drula E."/>
            <person name="Courty P.E."/>
            <person name="Chicoki N."/>
            <person name="Fauchery L."/>
            <person name="Kohler A."/>
            <person name="Kuo A."/>
            <person name="Labutti K."/>
            <person name="Pangilinan J."/>
            <person name="Lipzen A."/>
            <person name="Riley R."/>
            <person name="Andreopoulos W."/>
            <person name="He G."/>
            <person name="Johnson J."/>
            <person name="Barry K.W."/>
            <person name="Grigoriev I.V."/>
            <person name="Nagy L."/>
            <person name="Hibbett D."/>
            <person name="Henrissat B."/>
            <person name="Matheny P.B."/>
            <person name="Labbe J."/>
            <person name="Martin F."/>
        </authorList>
    </citation>
    <scope>NUCLEOTIDE SEQUENCE</scope>
    <source>
        <strain evidence="1">EC-137</strain>
    </source>
</reference>
<name>A0ACB8QBI9_9AGAM</name>
<keyword evidence="2" id="KW-1185">Reference proteome</keyword>
<accession>A0ACB8QBI9</accession>
<evidence type="ECO:0000313" key="1">
    <source>
        <dbReference type="EMBL" id="KAI0029063.1"/>
    </source>
</evidence>
<protein>
    <submittedName>
        <fullName evidence="1">Uncharacterized protein</fullName>
    </submittedName>
</protein>
<feature type="non-terminal residue" evidence="1">
    <location>
        <position position="243"/>
    </location>
</feature>
<evidence type="ECO:0000313" key="2">
    <source>
        <dbReference type="Proteomes" id="UP000814128"/>
    </source>
</evidence>
<sequence>MNYGSHDATSGQYQPDDIRTEYHPRSGRVTETVHFEDYGRKQTLPIPVPSAEPWKPSFKTREDFELAEIMLEASMNETLSDRLLKIFRSCAEDRGKVTFRNYSDVKQSWEHASTRLAPFEAEKISVPYKGDNKDFVVFSRDLWQWTLDILEYPSLARQMTWDAERISKFNGSEWIRVIHEPWTATLWWDIQSKLPAGGHLLCYLLYADKTKLSTFGTQKGYPVVARILNLPIELRNGNTFGSG</sequence>
<organism evidence="1 2">
    <name type="scientific">Vararia minispora EC-137</name>
    <dbReference type="NCBI Taxonomy" id="1314806"/>
    <lineage>
        <taxon>Eukaryota</taxon>
        <taxon>Fungi</taxon>
        <taxon>Dikarya</taxon>
        <taxon>Basidiomycota</taxon>
        <taxon>Agaricomycotina</taxon>
        <taxon>Agaricomycetes</taxon>
        <taxon>Russulales</taxon>
        <taxon>Lachnocladiaceae</taxon>
        <taxon>Vararia</taxon>
    </lineage>
</organism>
<dbReference type="Proteomes" id="UP000814128">
    <property type="component" value="Unassembled WGS sequence"/>
</dbReference>
<proteinExistence type="predicted"/>
<gene>
    <name evidence="1" type="ORF">K488DRAFT_57253</name>
</gene>
<dbReference type="EMBL" id="MU273702">
    <property type="protein sequence ID" value="KAI0029063.1"/>
    <property type="molecule type" value="Genomic_DNA"/>
</dbReference>
<reference evidence="1" key="2">
    <citation type="journal article" date="2022" name="New Phytol.">
        <title>Evolutionary transition to the ectomycorrhizal habit in the genomes of a hyperdiverse lineage of mushroom-forming fungi.</title>
        <authorList>
            <person name="Looney B."/>
            <person name="Miyauchi S."/>
            <person name="Morin E."/>
            <person name="Drula E."/>
            <person name="Courty P.E."/>
            <person name="Kohler A."/>
            <person name="Kuo A."/>
            <person name="LaButti K."/>
            <person name="Pangilinan J."/>
            <person name="Lipzen A."/>
            <person name="Riley R."/>
            <person name="Andreopoulos W."/>
            <person name="He G."/>
            <person name="Johnson J."/>
            <person name="Nolan M."/>
            <person name="Tritt A."/>
            <person name="Barry K.W."/>
            <person name="Grigoriev I.V."/>
            <person name="Nagy L.G."/>
            <person name="Hibbett D."/>
            <person name="Henrissat B."/>
            <person name="Matheny P.B."/>
            <person name="Labbe J."/>
            <person name="Martin F.M."/>
        </authorList>
    </citation>
    <scope>NUCLEOTIDE SEQUENCE</scope>
    <source>
        <strain evidence="1">EC-137</strain>
    </source>
</reference>